<dbReference type="PANTHER" id="PTHR10587">
    <property type="entry name" value="GLYCOSYL TRANSFERASE-RELATED"/>
    <property type="match status" value="1"/>
</dbReference>
<sequence>MGPGFYVFRFSRKIRFLTILSMALMVALLLWFGKSDVLSVFSKQDPSVLAKGDKKKPNISLTFNISWGEEKVYDILEQLEKNQVKATFFLSGEWAERHPEIVEKIIKGKHEIGMLGYRYKSYLEQDIDQVQRDLLRAKEAFEKMGLKDVTLLRTPNGHFNEDIVKLAQKLGFSVIQWNINPNDWKNPGSQEIIDFTMKNTSNGDILLFHASDSAKQTAGALQTILPGLKNKGFQFVHISELMTQAHAKTKLVE</sequence>
<evidence type="ECO:0000256" key="1">
    <source>
        <dbReference type="SAM" id="Phobius"/>
    </source>
</evidence>
<dbReference type="RefSeq" id="WP_390355643.1">
    <property type="nucleotide sequence ID" value="NZ_JBHUIZ010000010.1"/>
</dbReference>
<dbReference type="InterPro" id="IPR011330">
    <property type="entry name" value="Glyco_hydro/deAcase_b/a-brl"/>
</dbReference>
<dbReference type="InterPro" id="IPR014132">
    <property type="entry name" value="PdaB-like"/>
</dbReference>
<evidence type="ECO:0000313" key="3">
    <source>
        <dbReference type="EMBL" id="MDY0394972.1"/>
    </source>
</evidence>
<dbReference type="PROSITE" id="PS51677">
    <property type="entry name" value="NODB"/>
    <property type="match status" value="1"/>
</dbReference>
<dbReference type="Gene3D" id="3.20.20.370">
    <property type="entry name" value="Glycoside hydrolase/deacetylase"/>
    <property type="match status" value="1"/>
</dbReference>
<evidence type="ECO:0000313" key="4">
    <source>
        <dbReference type="Proteomes" id="UP001281447"/>
    </source>
</evidence>
<dbReference type="PANTHER" id="PTHR10587:SF128">
    <property type="entry name" value="POLYSACCHARIDE DEACETYLASE PDAB-RELATED"/>
    <property type="match status" value="1"/>
</dbReference>
<feature type="domain" description="NodB homology" evidence="2">
    <location>
        <begin position="57"/>
        <end position="236"/>
    </location>
</feature>
<dbReference type="SUPFAM" id="SSF88713">
    <property type="entry name" value="Glycoside hydrolase/deacetylase"/>
    <property type="match status" value="1"/>
</dbReference>
<organism evidence="3 4">
    <name type="scientific">Tigheibacillus halophilus</name>
    <dbReference type="NCBI Taxonomy" id="361280"/>
    <lineage>
        <taxon>Bacteria</taxon>
        <taxon>Bacillati</taxon>
        <taxon>Bacillota</taxon>
        <taxon>Bacilli</taxon>
        <taxon>Bacillales</taxon>
        <taxon>Bacillaceae</taxon>
        <taxon>Tigheibacillus</taxon>
    </lineage>
</organism>
<dbReference type="NCBIfam" id="TIGR02764">
    <property type="entry name" value="spore_ybaN_pdaB"/>
    <property type="match status" value="1"/>
</dbReference>
<dbReference type="InterPro" id="IPR050248">
    <property type="entry name" value="Polysacc_deacetylase_ArnD"/>
</dbReference>
<dbReference type="EMBL" id="JAWDIP010000003">
    <property type="protein sequence ID" value="MDY0394972.1"/>
    <property type="molecule type" value="Genomic_DNA"/>
</dbReference>
<accession>A0ABU5C8H8</accession>
<dbReference type="Proteomes" id="UP001281447">
    <property type="component" value="Unassembled WGS sequence"/>
</dbReference>
<evidence type="ECO:0000259" key="2">
    <source>
        <dbReference type="PROSITE" id="PS51677"/>
    </source>
</evidence>
<protein>
    <submittedName>
        <fullName evidence="3">Polysaccharide deacetylase family sporulation protein PdaB</fullName>
    </submittedName>
</protein>
<reference evidence="3 4" key="1">
    <citation type="submission" date="2023-10" db="EMBL/GenBank/DDBJ databases">
        <title>Virgibacillus halophilus 5B73C genome.</title>
        <authorList>
            <person name="Miliotis G."/>
            <person name="Sengupta P."/>
            <person name="Hameed A."/>
            <person name="Chuvochina M."/>
            <person name="Mcdonagh F."/>
            <person name="Simpson A.C."/>
            <person name="Singh N.K."/>
            <person name="Rekha P.D."/>
            <person name="Raman K."/>
            <person name="Hugenholtz P."/>
            <person name="Venkateswaran K."/>
        </authorList>
    </citation>
    <scope>NUCLEOTIDE SEQUENCE [LARGE SCALE GENOMIC DNA]</scope>
    <source>
        <strain evidence="3 4">5B73C</strain>
    </source>
</reference>
<dbReference type="InterPro" id="IPR002509">
    <property type="entry name" value="NODB_dom"/>
</dbReference>
<comment type="caution">
    <text evidence="3">The sequence shown here is derived from an EMBL/GenBank/DDBJ whole genome shotgun (WGS) entry which is preliminary data.</text>
</comment>
<gene>
    <name evidence="3" type="primary">pdaB</name>
    <name evidence="3" type="ORF">RWE15_11670</name>
</gene>
<dbReference type="Pfam" id="PF01522">
    <property type="entry name" value="Polysacc_deac_1"/>
    <property type="match status" value="1"/>
</dbReference>
<keyword evidence="1" id="KW-0812">Transmembrane</keyword>
<keyword evidence="1" id="KW-0472">Membrane</keyword>
<keyword evidence="1" id="KW-1133">Transmembrane helix</keyword>
<keyword evidence="4" id="KW-1185">Reference proteome</keyword>
<proteinExistence type="predicted"/>
<name>A0ABU5C8H8_9BACI</name>
<feature type="transmembrane region" description="Helical" evidence="1">
    <location>
        <begin position="14"/>
        <end position="33"/>
    </location>
</feature>